<dbReference type="PROSITE" id="PS00217">
    <property type="entry name" value="SUGAR_TRANSPORT_2"/>
    <property type="match status" value="1"/>
</dbReference>
<evidence type="ECO:0000313" key="11">
    <source>
        <dbReference type="EMBL" id="RZC51125.1"/>
    </source>
</evidence>
<dbReference type="GO" id="GO:0015293">
    <property type="term" value="F:symporter activity"/>
    <property type="evidence" value="ECO:0007669"/>
    <property type="project" value="UniProtKB-KW"/>
</dbReference>
<accession>A0A4Y7IUL5</accession>
<keyword evidence="5 9" id="KW-0812">Transmembrane</keyword>
<comment type="similarity">
    <text evidence="2">Belongs to the major facilitator superfamily. Sugar transporter (TC 2.A.1.1) family.</text>
</comment>
<proteinExistence type="inferred from homology"/>
<evidence type="ECO:0000313" key="12">
    <source>
        <dbReference type="Proteomes" id="UP000316621"/>
    </source>
</evidence>
<dbReference type="CDD" id="cd17361">
    <property type="entry name" value="MFS_STP"/>
    <property type="match status" value="1"/>
</dbReference>
<dbReference type="PROSITE" id="PS50850">
    <property type="entry name" value="MFS"/>
    <property type="match status" value="1"/>
</dbReference>
<dbReference type="GO" id="GO:0015145">
    <property type="term" value="F:monosaccharide transmembrane transporter activity"/>
    <property type="evidence" value="ECO:0007669"/>
    <property type="project" value="InterPro"/>
</dbReference>
<dbReference type="OMA" id="ENEANVQ"/>
<dbReference type="InterPro" id="IPR036259">
    <property type="entry name" value="MFS_trans_sf"/>
</dbReference>
<dbReference type="STRING" id="3469.A0A4Y7IUL5"/>
<feature type="transmembrane region" description="Helical" evidence="9">
    <location>
        <begin position="73"/>
        <end position="98"/>
    </location>
</feature>
<dbReference type="GO" id="GO:0016020">
    <property type="term" value="C:membrane"/>
    <property type="evidence" value="ECO:0007669"/>
    <property type="project" value="UniProtKB-SubCell"/>
</dbReference>
<dbReference type="SUPFAM" id="SSF103473">
    <property type="entry name" value="MFS general substrate transporter"/>
    <property type="match status" value="1"/>
</dbReference>
<dbReference type="InterPro" id="IPR003663">
    <property type="entry name" value="Sugar/inositol_transpt"/>
</dbReference>
<keyword evidence="8 9" id="KW-0472">Membrane</keyword>
<reference evidence="11 12" key="1">
    <citation type="journal article" date="2018" name="Science">
        <title>The opium poppy genome and morphinan production.</title>
        <authorList>
            <person name="Guo L."/>
            <person name="Winzer T."/>
            <person name="Yang X."/>
            <person name="Li Y."/>
            <person name="Ning Z."/>
            <person name="He Z."/>
            <person name="Teodor R."/>
            <person name="Lu Y."/>
            <person name="Bowser T.A."/>
            <person name="Graham I.A."/>
            <person name="Ye K."/>
        </authorList>
    </citation>
    <scope>NUCLEOTIDE SEQUENCE [LARGE SCALE GENOMIC DNA]</scope>
    <source>
        <strain evidence="12">cv. HN1</strain>
        <tissue evidence="11">Leaves</tissue>
    </source>
</reference>
<keyword evidence="3" id="KW-0813">Transport</keyword>
<keyword evidence="4" id="KW-0762">Sugar transport</keyword>
<dbReference type="AlphaFoldDB" id="A0A4Y7IUL5"/>
<dbReference type="Pfam" id="PF00083">
    <property type="entry name" value="Sugar_tr"/>
    <property type="match status" value="1"/>
</dbReference>
<gene>
    <name evidence="11" type="ORF">C5167_019549</name>
</gene>
<dbReference type="Gramene" id="RZC51125">
    <property type="protein sequence ID" value="RZC51125"/>
    <property type="gene ID" value="C5167_019549"/>
</dbReference>
<feature type="transmembrane region" description="Helical" evidence="9">
    <location>
        <begin position="288"/>
        <end position="310"/>
    </location>
</feature>
<evidence type="ECO:0000256" key="1">
    <source>
        <dbReference type="ARBA" id="ARBA00004141"/>
    </source>
</evidence>
<dbReference type="PRINTS" id="PR00171">
    <property type="entry name" value="SUGRTRNSPORT"/>
</dbReference>
<keyword evidence="12" id="KW-1185">Reference proteome</keyword>
<dbReference type="PANTHER" id="PTHR23500">
    <property type="entry name" value="SOLUTE CARRIER FAMILY 2, FACILITATED GLUCOSE TRANSPORTER"/>
    <property type="match status" value="1"/>
</dbReference>
<evidence type="ECO:0000256" key="5">
    <source>
        <dbReference type="ARBA" id="ARBA00022692"/>
    </source>
</evidence>
<name>A0A4Y7IUL5_PAPSO</name>
<evidence type="ECO:0000256" key="6">
    <source>
        <dbReference type="ARBA" id="ARBA00022847"/>
    </source>
</evidence>
<dbReference type="EMBL" id="CM010716">
    <property type="protein sequence ID" value="RZC51125.1"/>
    <property type="molecule type" value="Genomic_DNA"/>
</dbReference>
<evidence type="ECO:0000256" key="4">
    <source>
        <dbReference type="ARBA" id="ARBA00022597"/>
    </source>
</evidence>
<dbReference type="InterPro" id="IPR020846">
    <property type="entry name" value="MFS_dom"/>
</dbReference>
<evidence type="ECO:0000256" key="7">
    <source>
        <dbReference type="ARBA" id="ARBA00022989"/>
    </source>
</evidence>
<dbReference type="Gene3D" id="1.20.1250.20">
    <property type="entry name" value="MFS general substrate transporter like domains"/>
    <property type="match status" value="1"/>
</dbReference>
<dbReference type="Proteomes" id="UP000316621">
    <property type="component" value="Chromosome 2"/>
</dbReference>
<evidence type="ECO:0000256" key="8">
    <source>
        <dbReference type="ARBA" id="ARBA00023136"/>
    </source>
</evidence>
<evidence type="ECO:0000256" key="3">
    <source>
        <dbReference type="ARBA" id="ARBA00022448"/>
    </source>
</evidence>
<comment type="subcellular location">
    <subcellularLocation>
        <location evidence="1">Membrane</location>
        <topology evidence="1">Multi-pass membrane protein</topology>
    </subcellularLocation>
</comment>
<dbReference type="InterPro" id="IPR005829">
    <property type="entry name" value="Sugar_transporter_CS"/>
</dbReference>
<feature type="transmembrane region" description="Helical" evidence="9">
    <location>
        <begin position="138"/>
        <end position="161"/>
    </location>
</feature>
<organism evidence="11 12">
    <name type="scientific">Papaver somniferum</name>
    <name type="common">Opium poppy</name>
    <dbReference type="NCBI Taxonomy" id="3469"/>
    <lineage>
        <taxon>Eukaryota</taxon>
        <taxon>Viridiplantae</taxon>
        <taxon>Streptophyta</taxon>
        <taxon>Embryophyta</taxon>
        <taxon>Tracheophyta</taxon>
        <taxon>Spermatophyta</taxon>
        <taxon>Magnoliopsida</taxon>
        <taxon>Ranunculales</taxon>
        <taxon>Papaveraceae</taxon>
        <taxon>Papaveroideae</taxon>
        <taxon>Papaver</taxon>
    </lineage>
</organism>
<feature type="transmembrane region" description="Helical" evidence="9">
    <location>
        <begin position="258"/>
        <end position="276"/>
    </location>
</feature>
<dbReference type="InterPro" id="IPR045262">
    <property type="entry name" value="STP/PLT_plant"/>
</dbReference>
<feature type="transmembrane region" description="Helical" evidence="9">
    <location>
        <begin position="12"/>
        <end position="31"/>
    </location>
</feature>
<feature type="transmembrane region" description="Helical" evidence="9">
    <location>
        <begin position="110"/>
        <end position="132"/>
    </location>
</feature>
<keyword evidence="7 9" id="KW-1133">Transmembrane helix</keyword>
<keyword evidence="6" id="KW-0769">Symport</keyword>
<evidence type="ECO:0000256" key="9">
    <source>
        <dbReference type="SAM" id="Phobius"/>
    </source>
</evidence>
<protein>
    <recommendedName>
        <fullName evidence="10">Major facilitator superfamily (MFS) profile domain-containing protein</fullName>
    </recommendedName>
</protein>
<dbReference type="InterPro" id="IPR044778">
    <property type="entry name" value="MFS_STP/MST-like_plant"/>
</dbReference>
<dbReference type="InterPro" id="IPR005828">
    <property type="entry name" value="MFS_sugar_transport-like"/>
</dbReference>
<evidence type="ECO:0000259" key="10">
    <source>
        <dbReference type="PROSITE" id="PS50850"/>
    </source>
</evidence>
<sequence length="324" mass="35937">MADDKQFYSKPFIVFCWLIAAVGGLMFGYDIGISGGVTAMDDFLLQFFPAVYAKKRFAREDNYCKFDDQPNNLIMLIVGRILLGFGVGFGNEAVPVFLSEIAPLNYRGAVNILFQLFVTIGILCANLVNFFVSKFHPWGWRLALGLAGVPAFMLFLGSFVIPDTPTSLIERGQLQNGRRILQKIRRTEEIDIEYNQIVHASELAHQVKNPFKKLAQPSSRPPLVIGMLMQVFQQFTGINAIMFYAPVLFQTVGFKNDASLLSSVIIGLVNVFSTLVSIKTVGKFGRRALLLQACCQMFITQSVIGIILLADLKTTGSLGRVEAK</sequence>
<feature type="domain" description="Major facilitator superfamily (MFS) profile" evidence="10">
    <location>
        <begin position="1"/>
        <end position="324"/>
    </location>
</feature>
<feature type="transmembrane region" description="Helical" evidence="9">
    <location>
        <begin position="223"/>
        <end position="246"/>
    </location>
</feature>
<evidence type="ECO:0000256" key="2">
    <source>
        <dbReference type="ARBA" id="ARBA00010992"/>
    </source>
</evidence>
<dbReference type="PANTHER" id="PTHR23500:SF472">
    <property type="entry name" value="SUGAR TRANSPORT PROTEIN 6"/>
    <property type="match status" value="1"/>
</dbReference>